<dbReference type="SUPFAM" id="SSF47923">
    <property type="entry name" value="Ypt/Rab-GAP domain of gyp1p"/>
    <property type="match status" value="2"/>
</dbReference>
<dbReference type="Pfam" id="PF00566">
    <property type="entry name" value="RabGAP-TBC"/>
    <property type="match status" value="2"/>
</dbReference>
<feature type="compositionally biased region" description="Low complexity" evidence="1">
    <location>
        <begin position="363"/>
        <end position="388"/>
    </location>
</feature>
<feature type="domain" description="Rab-GAP TBC" evidence="2">
    <location>
        <begin position="51"/>
        <end position="528"/>
    </location>
</feature>
<name>A0ABQ5K5E3_9EUKA</name>
<reference evidence="3" key="1">
    <citation type="submission" date="2022-03" db="EMBL/GenBank/DDBJ databases">
        <title>Draft genome sequence of Aduncisulcus paluster, a free-living microaerophilic Fornicata.</title>
        <authorList>
            <person name="Yuyama I."/>
            <person name="Kume K."/>
            <person name="Tamura T."/>
            <person name="Inagaki Y."/>
            <person name="Hashimoto T."/>
        </authorList>
    </citation>
    <scope>NUCLEOTIDE SEQUENCE</scope>
    <source>
        <strain evidence="3">NY0171</strain>
    </source>
</reference>
<organism evidence="3 4">
    <name type="scientific">Aduncisulcus paluster</name>
    <dbReference type="NCBI Taxonomy" id="2918883"/>
    <lineage>
        <taxon>Eukaryota</taxon>
        <taxon>Metamonada</taxon>
        <taxon>Carpediemonas-like organisms</taxon>
        <taxon>Aduncisulcus</taxon>
    </lineage>
</organism>
<proteinExistence type="predicted"/>
<evidence type="ECO:0000313" key="4">
    <source>
        <dbReference type="Proteomes" id="UP001057375"/>
    </source>
</evidence>
<dbReference type="PANTHER" id="PTHR22957">
    <property type="entry name" value="TBC1 DOMAIN FAMILY MEMBER GTPASE-ACTIVATING PROTEIN"/>
    <property type="match status" value="1"/>
</dbReference>
<dbReference type="InterPro" id="IPR035969">
    <property type="entry name" value="Rab-GAP_TBC_sf"/>
</dbReference>
<protein>
    <recommendedName>
        <fullName evidence="2">Rab-GAP TBC domain-containing protein</fullName>
    </recommendedName>
</protein>
<dbReference type="Gene3D" id="1.10.472.80">
    <property type="entry name" value="Ypt/Rab-GAP domain of gyp1p, domain 3"/>
    <property type="match status" value="1"/>
</dbReference>
<evidence type="ECO:0000256" key="1">
    <source>
        <dbReference type="SAM" id="MobiDB-lite"/>
    </source>
</evidence>
<dbReference type="SMART" id="SM00164">
    <property type="entry name" value="TBC"/>
    <property type="match status" value="1"/>
</dbReference>
<gene>
    <name evidence="3" type="ORF">ADUPG1_000180</name>
</gene>
<dbReference type="Proteomes" id="UP001057375">
    <property type="component" value="Unassembled WGS sequence"/>
</dbReference>
<evidence type="ECO:0000259" key="2">
    <source>
        <dbReference type="PROSITE" id="PS50086"/>
    </source>
</evidence>
<comment type="caution">
    <text evidence="3">The sequence shown here is derived from an EMBL/GenBank/DDBJ whole genome shotgun (WGS) entry which is preliminary data.</text>
</comment>
<evidence type="ECO:0000313" key="3">
    <source>
        <dbReference type="EMBL" id="GKT27786.1"/>
    </source>
</evidence>
<dbReference type="Gene3D" id="1.10.8.270">
    <property type="entry name" value="putative rabgap domain of human tbc1 domain family member 14 like domains"/>
    <property type="match status" value="1"/>
</dbReference>
<keyword evidence="4" id="KW-1185">Reference proteome</keyword>
<feature type="region of interest" description="Disordered" evidence="1">
    <location>
        <begin position="547"/>
        <end position="591"/>
    </location>
</feature>
<feature type="region of interest" description="Disordered" evidence="1">
    <location>
        <begin position="170"/>
        <end position="235"/>
    </location>
</feature>
<accession>A0ABQ5K5E3</accession>
<dbReference type="InterPro" id="IPR000195">
    <property type="entry name" value="Rab-GAP-TBC_dom"/>
</dbReference>
<dbReference type="PANTHER" id="PTHR22957:SF27">
    <property type="entry name" value="TBC1 DOMAIN FAMILY MEMBER 13"/>
    <property type="match status" value="1"/>
</dbReference>
<sequence length="639" mass="70698">MPKSASRSSMDADNAHRLVVFQNELFGDCESELEGSINLYTLSEHSFHGIPDEKGIRILCWSLLLGYLPEDRSQWFPFLTSRRKLYHSYVHEVFHSFFEERKRNDEHRTVVKISGDDTSSDVCSRISAQIEKDLRRTKLALNLFVDRKPSDIKHISEKHRKAYMADFEDSSEYSDKTASKESVPSTKTDKTVPNPDDLSDGETPTLELEGDVLEAVKPPTVTHDETSSPDIACDPIDSTIPPPDSPSAFSSLSLPELSHLFGGIFPSSFPSTAHDVLFRVLFTFARLNRSVEYVQGMNEISAVMLYVLITSSPLAFSQVLGRKDVEKVLLSPVPSSPFHRETSTSKTSESKPHPLSHVSEAHSPTTSSSSSSSITSSSSSSSSITSPSLEEVYEHETCDDPDACDKGVSSPFRQYSTRSEPFKDMNPFYHSSLDDVEADLFFLFSQLMERFRDFYIRSLDSASSGAIGCSLLAETVLKTLQPKVFKAMRTRGIILAMFSVRWSSLLFMHVIPFLPDVLVVWDCIFADDAHRQQVLRMCVDNERRSLQSPSISMGGKKDGSFGAPSRESLTSSSPSILTGMPSSVGSSPGSGRLSQTLLEGLICNPHAISPTLSHSSLKMLPSFVVFLCAGLVVMRGTIM</sequence>
<feature type="region of interest" description="Disordered" evidence="1">
    <location>
        <begin position="333"/>
        <end position="405"/>
    </location>
</feature>
<feature type="non-terminal residue" evidence="3">
    <location>
        <position position="639"/>
    </location>
</feature>
<feature type="compositionally biased region" description="Low complexity" evidence="1">
    <location>
        <begin position="565"/>
        <end position="591"/>
    </location>
</feature>
<dbReference type="PROSITE" id="PS50086">
    <property type="entry name" value="TBC_RABGAP"/>
    <property type="match status" value="1"/>
</dbReference>
<feature type="compositionally biased region" description="Basic and acidic residues" evidence="1">
    <location>
        <begin position="338"/>
        <end position="352"/>
    </location>
</feature>
<dbReference type="EMBL" id="BQXS01000055">
    <property type="protein sequence ID" value="GKT27786.1"/>
    <property type="molecule type" value="Genomic_DNA"/>
</dbReference>